<dbReference type="PANTHER" id="PTHR47816">
    <property type="entry name" value="RIBOSOMAL RNA SMALL SUBUNIT METHYLTRANSFERASE C"/>
    <property type="match status" value="1"/>
</dbReference>
<protein>
    <submittedName>
        <fullName evidence="8">16S rRNA methyltransferase</fullName>
    </submittedName>
</protein>
<dbReference type="GO" id="GO:0008990">
    <property type="term" value="F:rRNA (guanine-N2-)-methyltransferase activity"/>
    <property type="evidence" value="ECO:0007669"/>
    <property type="project" value="InterPro"/>
</dbReference>
<dbReference type="PANTHER" id="PTHR47816:SF4">
    <property type="entry name" value="RIBOSOMAL RNA SMALL SUBUNIT METHYLTRANSFERASE C"/>
    <property type="match status" value="1"/>
</dbReference>
<evidence type="ECO:0000313" key="9">
    <source>
        <dbReference type="Proteomes" id="UP000244441"/>
    </source>
</evidence>
<feature type="domain" description="Methyltransferase small" evidence="6">
    <location>
        <begin position="162"/>
        <end position="326"/>
    </location>
</feature>
<dbReference type="OrthoDB" id="9816072at2"/>
<keyword evidence="3 8" id="KW-0489">Methyltransferase</keyword>
<dbReference type="RefSeq" id="WP_108602791.1">
    <property type="nucleotide sequence ID" value="NZ_CP026604.1"/>
</dbReference>
<dbReference type="Gene3D" id="3.40.50.150">
    <property type="entry name" value="Vaccinia Virus protein VP39"/>
    <property type="match status" value="2"/>
</dbReference>
<dbReference type="InterPro" id="IPR046977">
    <property type="entry name" value="RsmC/RlmG"/>
</dbReference>
<dbReference type="CDD" id="cd02440">
    <property type="entry name" value="AdoMet_MTases"/>
    <property type="match status" value="1"/>
</dbReference>
<keyword evidence="4 8" id="KW-0808">Transferase</keyword>
<gene>
    <name evidence="8" type="ORF">C2869_09975</name>
</gene>
<dbReference type="InterPro" id="IPR002052">
    <property type="entry name" value="DNA_methylase_N6_adenine_CS"/>
</dbReference>
<evidence type="ECO:0000259" key="7">
    <source>
        <dbReference type="Pfam" id="PF08468"/>
    </source>
</evidence>
<evidence type="ECO:0000256" key="3">
    <source>
        <dbReference type="ARBA" id="ARBA00022603"/>
    </source>
</evidence>
<dbReference type="InterPro" id="IPR029063">
    <property type="entry name" value="SAM-dependent_MTases_sf"/>
</dbReference>
<dbReference type="Pfam" id="PF05175">
    <property type="entry name" value="MTS"/>
    <property type="match status" value="1"/>
</dbReference>
<evidence type="ECO:0000256" key="4">
    <source>
        <dbReference type="ARBA" id="ARBA00022679"/>
    </source>
</evidence>
<evidence type="ECO:0000313" key="8">
    <source>
        <dbReference type="EMBL" id="AWB66735.1"/>
    </source>
</evidence>
<proteinExistence type="predicted"/>
<evidence type="ECO:0000259" key="6">
    <source>
        <dbReference type="Pfam" id="PF05175"/>
    </source>
</evidence>
<keyword evidence="2" id="KW-0698">rRNA processing</keyword>
<keyword evidence="5" id="KW-0949">S-adenosyl-L-methionine</keyword>
<dbReference type="AlphaFoldDB" id="A0A2S0VR86"/>
<dbReference type="EMBL" id="CP026604">
    <property type="protein sequence ID" value="AWB66735.1"/>
    <property type="molecule type" value="Genomic_DNA"/>
</dbReference>
<dbReference type="Pfam" id="PF08468">
    <property type="entry name" value="MTS_N"/>
    <property type="match status" value="1"/>
</dbReference>
<accession>A0A2S0VR86</accession>
<dbReference type="PROSITE" id="PS00092">
    <property type="entry name" value="N6_MTASE"/>
    <property type="match status" value="1"/>
</dbReference>
<dbReference type="KEGG" id="cate:C2869_09975"/>
<dbReference type="SUPFAM" id="SSF53335">
    <property type="entry name" value="S-adenosyl-L-methionine-dependent methyltransferases"/>
    <property type="match status" value="1"/>
</dbReference>
<feature type="domain" description="Methyltransferase small N-terminal" evidence="7">
    <location>
        <begin position="60"/>
        <end position="144"/>
    </location>
</feature>
<reference evidence="8 9" key="1">
    <citation type="submission" date="2018-01" db="EMBL/GenBank/DDBJ databases">
        <title>Genome sequence of a Cantenovulum-like bacteria.</title>
        <authorList>
            <person name="Tan W.R."/>
            <person name="Lau N.-S."/>
            <person name="Go F."/>
            <person name="Amirul A.-A.A."/>
        </authorList>
    </citation>
    <scope>NUCLEOTIDE SEQUENCE [LARGE SCALE GENOMIC DNA]</scope>
    <source>
        <strain evidence="8 9">CCB-QB4</strain>
    </source>
</reference>
<evidence type="ECO:0000256" key="2">
    <source>
        <dbReference type="ARBA" id="ARBA00022552"/>
    </source>
</evidence>
<dbReference type="InterPro" id="IPR007848">
    <property type="entry name" value="Small_mtfrase_dom"/>
</dbReference>
<dbReference type="GO" id="GO:0003676">
    <property type="term" value="F:nucleic acid binding"/>
    <property type="evidence" value="ECO:0007669"/>
    <property type="project" value="InterPro"/>
</dbReference>
<keyword evidence="1" id="KW-0963">Cytoplasm</keyword>
<evidence type="ECO:0000256" key="5">
    <source>
        <dbReference type="ARBA" id="ARBA00022691"/>
    </source>
</evidence>
<sequence>MLSAPSQLLEKHLELLISGTTLVIDPLVSDQFTQAHWPEMDTWLLRDIDCPSKGTSYLYPNSPAQKYNNIIVFYPKSKEKLNVLIDLLSPYCHDNCQILFVGENKGGIKSLKKQSTHALQFVNKLASGKHCLLYRASLIPDYQASDVQPKPFEFTINTTPMPVASLPGVFCHGRLDEGTQLLLENLPSAISGNIYDLACGCGVIGTYIAKHYQIDQLVLSDIDCFAVESAKNTLQLNDVQGKCITSNGLMKISSKFDWIFTNPPFHTGVKIDYDITVAFFRDCKAKLKPNGKLVVVANSFLKYPPLLQTHFQRVDVIAQNNKFKLYVCS</sequence>
<name>A0A2S0VR86_9ALTE</name>
<evidence type="ECO:0000256" key="1">
    <source>
        <dbReference type="ARBA" id="ARBA00022490"/>
    </source>
</evidence>
<organism evidence="8 9">
    <name type="scientific">Saccharobesus litoralis</name>
    <dbReference type="NCBI Taxonomy" id="2172099"/>
    <lineage>
        <taxon>Bacteria</taxon>
        <taxon>Pseudomonadati</taxon>
        <taxon>Pseudomonadota</taxon>
        <taxon>Gammaproteobacteria</taxon>
        <taxon>Alteromonadales</taxon>
        <taxon>Alteromonadaceae</taxon>
        <taxon>Saccharobesus</taxon>
    </lineage>
</organism>
<keyword evidence="9" id="KW-1185">Reference proteome</keyword>
<dbReference type="Proteomes" id="UP000244441">
    <property type="component" value="Chromosome"/>
</dbReference>
<dbReference type="InterPro" id="IPR013675">
    <property type="entry name" value="Mtase_sm_N"/>
</dbReference>